<reference evidence="1" key="1">
    <citation type="submission" date="2021-01" db="EMBL/GenBank/DDBJ databases">
        <title>Modified the classification status of verrucomicrobia.</title>
        <authorList>
            <person name="Feng X."/>
        </authorList>
    </citation>
    <scope>NUCLEOTIDE SEQUENCE</scope>
    <source>
        <strain evidence="1">5K15</strain>
    </source>
</reference>
<dbReference type="EMBL" id="JAENIG010000007">
    <property type="protein sequence ID" value="MBK1855679.1"/>
    <property type="molecule type" value="Genomic_DNA"/>
</dbReference>
<organism evidence="1 2">
    <name type="scientific">Oceaniferula flava</name>
    <dbReference type="NCBI Taxonomy" id="2800421"/>
    <lineage>
        <taxon>Bacteria</taxon>
        <taxon>Pseudomonadati</taxon>
        <taxon>Verrucomicrobiota</taxon>
        <taxon>Verrucomicrobiia</taxon>
        <taxon>Verrucomicrobiales</taxon>
        <taxon>Verrucomicrobiaceae</taxon>
        <taxon>Oceaniferula</taxon>
    </lineage>
</organism>
<dbReference type="Gene3D" id="3.30.700.10">
    <property type="entry name" value="Glycoprotein, Type 4 Pilin"/>
    <property type="match status" value="1"/>
</dbReference>
<dbReference type="Proteomes" id="UP000634206">
    <property type="component" value="Unassembled WGS sequence"/>
</dbReference>
<dbReference type="PROSITE" id="PS00409">
    <property type="entry name" value="PROKAR_NTER_METHYL"/>
    <property type="match status" value="1"/>
</dbReference>
<accession>A0AAE2SD61</accession>
<dbReference type="InterPro" id="IPR045584">
    <property type="entry name" value="Pilin-like"/>
</dbReference>
<dbReference type="SUPFAM" id="SSF54523">
    <property type="entry name" value="Pili subunits"/>
    <property type="match status" value="1"/>
</dbReference>
<name>A0AAE2SD61_9BACT</name>
<protein>
    <submittedName>
        <fullName evidence="1">Prepilin-type N-terminal cleavage/methylation domain-containing protein</fullName>
    </submittedName>
</protein>
<dbReference type="AlphaFoldDB" id="A0AAE2SD61"/>
<dbReference type="NCBIfam" id="TIGR02532">
    <property type="entry name" value="IV_pilin_GFxxxE"/>
    <property type="match status" value="1"/>
</dbReference>
<sequence length="223" mass="24023">MKLTKKHMSKGFTLVELLVVIAIIAALAAMATPVIMKQKKKADMTTATNNAKQIFLLMVEFDDDFGGFPSDDTAAADVDLNGYTGTYSNDYLGQFLAGGYVQSEEIFYAKSGSVSDTNKKPDNVYNTKGKTLEAGECGFSYVKDQSTSGNSGIPILMAPMDSTSKFKEDPYGGKAVVLRIDGSVQTLRLSKTFEAKLPSGNTLFDTGDDSVWGDETPEVINAE</sequence>
<dbReference type="PANTHER" id="PTHR30093">
    <property type="entry name" value="GENERAL SECRETION PATHWAY PROTEIN G"/>
    <property type="match status" value="1"/>
</dbReference>
<proteinExistence type="predicted"/>
<comment type="caution">
    <text evidence="1">The sequence shown here is derived from an EMBL/GenBank/DDBJ whole genome shotgun (WGS) entry which is preliminary data.</text>
</comment>
<dbReference type="Pfam" id="PF07963">
    <property type="entry name" value="N_methyl"/>
    <property type="match status" value="1"/>
</dbReference>
<gene>
    <name evidence="1" type="ORF">JIN83_11960</name>
</gene>
<keyword evidence="2" id="KW-1185">Reference proteome</keyword>
<dbReference type="RefSeq" id="WP_309490290.1">
    <property type="nucleotide sequence ID" value="NZ_JAENIG010000007.1"/>
</dbReference>
<dbReference type="InterPro" id="IPR012902">
    <property type="entry name" value="N_methyl_site"/>
</dbReference>
<evidence type="ECO:0000313" key="2">
    <source>
        <dbReference type="Proteomes" id="UP000634206"/>
    </source>
</evidence>
<evidence type="ECO:0000313" key="1">
    <source>
        <dbReference type="EMBL" id="MBK1855679.1"/>
    </source>
</evidence>